<sequence>MASLTSFKIIIAQETGPWPRLAGGWPERVLLAVRLSAYKARVAAFPLQVSMCIALQGKA</sequence>
<protein>
    <submittedName>
        <fullName evidence="1">Uncharacterized protein</fullName>
    </submittedName>
</protein>
<accession>A0ACD3AXQ9</accession>
<keyword evidence="2" id="KW-1185">Reference proteome</keyword>
<name>A0ACD3AXQ9_9AGAR</name>
<dbReference type="Proteomes" id="UP000308600">
    <property type="component" value="Unassembled WGS sequence"/>
</dbReference>
<gene>
    <name evidence="1" type="ORF">BDN72DRAFT_839202</name>
</gene>
<evidence type="ECO:0000313" key="1">
    <source>
        <dbReference type="EMBL" id="TFK70325.1"/>
    </source>
</evidence>
<proteinExistence type="predicted"/>
<reference evidence="1 2" key="1">
    <citation type="journal article" date="2019" name="Nat. Ecol. Evol.">
        <title>Megaphylogeny resolves global patterns of mushroom evolution.</title>
        <authorList>
            <person name="Varga T."/>
            <person name="Krizsan K."/>
            <person name="Foldi C."/>
            <person name="Dima B."/>
            <person name="Sanchez-Garcia M."/>
            <person name="Sanchez-Ramirez S."/>
            <person name="Szollosi G.J."/>
            <person name="Szarkandi J.G."/>
            <person name="Papp V."/>
            <person name="Albert L."/>
            <person name="Andreopoulos W."/>
            <person name="Angelini C."/>
            <person name="Antonin V."/>
            <person name="Barry K.W."/>
            <person name="Bougher N.L."/>
            <person name="Buchanan P."/>
            <person name="Buyck B."/>
            <person name="Bense V."/>
            <person name="Catcheside P."/>
            <person name="Chovatia M."/>
            <person name="Cooper J."/>
            <person name="Damon W."/>
            <person name="Desjardin D."/>
            <person name="Finy P."/>
            <person name="Geml J."/>
            <person name="Haridas S."/>
            <person name="Hughes K."/>
            <person name="Justo A."/>
            <person name="Karasinski D."/>
            <person name="Kautmanova I."/>
            <person name="Kiss B."/>
            <person name="Kocsube S."/>
            <person name="Kotiranta H."/>
            <person name="LaButti K.M."/>
            <person name="Lechner B.E."/>
            <person name="Liimatainen K."/>
            <person name="Lipzen A."/>
            <person name="Lukacs Z."/>
            <person name="Mihaltcheva S."/>
            <person name="Morgado L.N."/>
            <person name="Niskanen T."/>
            <person name="Noordeloos M.E."/>
            <person name="Ohm R.A."/>
            <person name="Ortiz-Santana B."/>
            <person name="Ovrebo C."/>
            <person name="Racz N."/>
            <person name="Riley R."/>
            <person name="Savchenko A."/>
            <person name="Shiryaev A."/>
            <person name="Soop K."/>
            <person name="Spirin V."/>
            <person name="Szebenyi C."/>
            <person name="Tomsovsky M."/>
            <person name="Tulloss R.E."/>
            <person name="Uehling J."/>
            <person name="Grigoriev I.V."/>
            <person name="Vagvolgyi C."/>
            <person name="Papp T."/>
            <person name="Martin F.M."/>
            <person name="Miettinen O."/>
            <person name="Hibbett D.S."/>
            <person name="Nagy L.G."/>
        </authorList>
    </citation>
    <scope>NUCLEOTIDE SEQUENCE [LARGE SCALE GENOMIC DNA]</scope>
    <source>
        <strain evidence="1 2">NL-1719</strain>
    </source>
</reference>
<dbReference type="EMBL" id="ML208315">
    <property type="protein sequence ID" value="TFK70325.1"/>
    <property type="molecule type" value="Genomic_DNA"/>
</dbReference>
<evidence type="ECO:0000313" key="2">
    <source>
        <dbReference type="Proteomes" id="UP000308600"/>
    </source>
</evidence>
<organism evidence="1 2">
    <name type="scientific">Pluteus cervinus</name>
    <dbReference type="NCBI Taxonomy" id="181527"/>
    <lineage>
        <taxon>Eukaryota</taxon>
        <taxon>Fungi</taxon>
        <taxon>Dikarya</taxon>
        <taxon>Basidiomycota</taxon>
        <taxon>Agaricomycotina</taxon>
        <taxon>Agaricomycetes</taxon>
        <taxon>Agaricomycetidae</taxon>
        <taxon>Agaricales</taxon>
        <taxon>Pluteineae</taxon>
        <taxon>Pluteaceae</taxon>
        <taxon>Pluteus</taxon>
    </lineage>
</organism>
<feature type="non-terminal residue" evidence="1">
    <location>
        <position position="59"/>
    </location>
</feature>